<dbReference type="PROSITE" id="PS50931">
    <property type="entry name" value="HTH_LYSR"/>
    <property type="match status" value="1"/>
</dbReference>
<evidence type="ECO:0000259" key="8">
    <source>
        <dbReference type="PROSITE" id="PS50931"/>
    </source>
</evidence>
<dbReference type="AlphaFoldDB" id="A0A6M1SHH1"/>
<evidence type="ECO:0000256" key="7">
    <source>
        <dbReference type="ARBA" id="ARBA00083243"/>
    </source>
</evidence>
<evidence type="ECO:0000256" key="4">
    <source>
        <dbReference type="ARBA" id="ARBA00023163"/>
    </source>
</evidence>
<dbReference type="PRINTS" id="PR00039">
    <property type="entry name" value="HTHLYSR"/>
</dbReference>
<gene>
    <name evidence="9" type="ORF">G6N76_21320</name>
</gene>
<evidence type="ECO:0000313" key="10">
    <source>
        <dbReference type="Proteomes" id="UP000477849"/>
    </source>
</evidence>
<dbReference type="Gene3D" id="3.40.190.10">
    <property type="entry name" value="Periplasmic binding protein-like II"/>
    <property type="match status" value="2"/>
</dbReference>
<keyword evidence="2" id="KW-0805">Transcription regulation</keyword>
<comment type="caution">
    <text evidence="9">The sequence shown here is derived from an EMBL/GenBank/DDBJ whole genome shotgun (WGS) entry which is preliminary data.</text>
</comment>
<evidence type="ECO:0000256" key="5">
    <source>
        <dbReference type="ARBA" id="ARBA00054626"/>
    </source>
</evidence>
<dbReference type="Pfam" id="PF03466">
    <property type="entry name" value="LysR_substrate"/>
    <property type="match status" value="1"/>
</dbReference>
<evidence type="ECO:0000256" key="2">
    <source>
        <dbReference type="ARBA" id="ARBA00023015"/>
    </source>
</evidence>
<keyword evidence="4" id="KW-0804">Transcription</keyword>
<dbReference type="GO" id="GO:0043565">
    <property type="term" value="F:sequence-specific DNA binding"/>
    <property type="evidence" value="ECO:0007669"/>
    <property type="project" value="TreeGrafter"/>
</dbReference>
<dbReference type="Gene3D" id="1.10.10.10">
    <property type="entry name" value="Winged helix-like DNA-binding domain superfamily/Winged helix DNA-binding domain"/>
    <property type="match status" value="1"/>
</dbReference>
<comment type="similarity">
    <text evidence="1">Belongs to the LysR transcriptional regulatory family.</text>
</comment>
<dbReference type="SUPFAM" id="SSF53850">
    <property type="entry name" value="Periplasmic binding protein-like II"/>
    <property type="match status" value="1"/>
</dbReference>
<evidence type="ECO:0000256" key="1">
    <source>
        <dbReference type="ARBA" id="ARBA00009437"/>
    </source>
</evidence>
<protein>
    <recommendedName>
        <fullName evidence="6">HTH-type transcriptional regulator TtuA</fullName>
    </recommendedName>
    <alternativeName>
        <fullName evidence="7">Tartrate utilization transcriptional regulator</fullName>
    </alternativeName>
</protein>
<sequence length="310" mass="34161">MLTHQRRFLPSTSALAAFDSVAKLGSFSAAANELALTQGAISRQISLLEDQLGVKLFERNNRGVQLTPIGRDYAKGIGDALATIRTLSLEAMAKAGDTHLRLAMLPTFGTRWLMPRIPDFLARNPSIIIDFATRIGQFDFESSGLDAAIHIGDPNWPGTDCQFLMQEMVAPVCSPAFLRDHPVTNAQDLLSMPLFDLASRPRAWEHWFASLDIPNGRGGGMRFEQISNVVQACLAGLGIALVPTFLIEPELSSGQLVRAWNHEVRSASAYYLVRPLSKMAYPPATAFSQWLLEQVREFNSRQAGRSKSTF</sequence>
<evidence type="ECO:0000256" key="3">
    <source>
        <dbReference type="ARBA" id="ARBA00023125"/>
    </source>
</evidence>
<proteinExistence type="inferred from homology"/>
<dbReference type="GO" id="GO:0006351">
    <property type="term" value="P:DNA-templated transcription"/>
    <property type="evidence" value="ECO:0007669"/>
    <property type="project" value="TreeGrafter"/>
</dbReference>
<dbReference type="EMBL" id="JAAKZH010000009">
    <property type="protein sequence ID" value="NGO66206.1"/>
    <property type="molecule type" value="Genomic_DNA"/>
</dbReference>
<dbReference type="PANTHER" id="PTHR30537:SF26">
    <property type="entry name" value="GLYCINE CLEAVAGE SYSTEM TRANSCRIPTIONAL ACTIVATOR"/>
    <property type="match status" value="1"/>
</dbReference>
<dbReference type="RefSeq" id="WP_163901642.1">
    <property type="nucleotide sequence ID" value="NZ_CP048427.1"/>
</dbReference>
<keyword evidence="3" id="KW-0238">DNA-binding</keyword>
<dbReference type="SUPFAM" id="SSF46785">
    <property type="entry name" value="Winged helix' DNA-binding domain"/>
    <property type="match status" value="1"/>
</dbReference>
<dbReference type="GO" id="GO:0003700">
    <property type="term" value="F:DNA-binding transcription factor activity"/>
    <property type="evidence" value="ECO:0007669"/>
    <property type="project" value="InterPro"/>
</dbReference>
<feature type="domain" description="HTH lysR-type" evidence="8">
    <location>
        <begin position="10"/>
        <end position="67"/>
    </location>
</feature>
<name>A0A6M1SHH1_9HYPH</name>
<keyword evidence="10" id="KW-1185">Reference proteome</keyword>
<dbReference type="FunFam" id="1.10.10.10:FF:000001">
    <property type="entry name" value="LysR family transcriptional regulator"/>
    <property type="match status" value="1"/>
</dbReference>
<dbReference type="InterPro" id="IPR000847">
    <property type="entry name" value="LysR_HTH_N"/>
</dbReference>
<organism evidence="9 10">
    <name type="scientific">Rhizobium daejeonense</name>
    <dbReference type="NCBI Taxonomy" id="240521"/>
    <lineage>
        <taxon>Bacteria</taxon>
        <taxon>Pseudomonadati</taxon>
        <taxon>Pseudomonadota</taxon>
        <taxon>Alphaproteobacteria</taxon>
        <taxon>Hyphomicrobiales</taxon>
        <taxon>Rhizobiaceae</taxon>
        <taxon>Rhizobium/Agrobacterium group</taxon>
        <taxon>Rhizobium</taxon>
    </lineage>
</organism>
<evidence type="ECO:0000256" key="6">
    <source>
        <dbReference type="ARBA" id="ARBA00067332"/>
    </source>
</evidence>
<evidence type="ECO:0000313" key="9">
    <source>
        <dbReference type="EMBL" id="NGO66206.1"/>
    </source>
</evidence>
<accession>A0A6M1SHH1</accession>
<dbReference type="PANTHER" id="PTHR30537">
    <property type="entry name" value="HTH-TYPE TRANSCRIPTIONAL REGULATOR"/>
    <property type="match status" value="1"/>
</dbReference>
<dbReference type="Proteomes" id="UP000477849">
    <property type="component" value="Unassembled WGS sequence"/>
</dbReference>
<dbReference type="InterPro" id="IPR036388">
    <property type="entry name" value="WH-like_DNA-bd_sf"/>
</dbReference>
<comment type="function">
    <text evidence="5">Transcriptional regulator of the ttuABCDE tartrate utilization operon.</text>
</comment>
<dbReference type="InterPro" id="IPR058163">
    <property type="entry name" value="LysR-type_TF_proteobact-type"/>
</dbReference>
<dbReference type="InterPro" id="IPR036390">
    <property type="entry name" value="WH_DNA-bd_sf"/>
</dbReference>
<dbReference type="InterPro" id="IPR005119">
    <property type="entry name" value="LysR_subst-bd"/>
</dbReference>
<reference evidence="9 10" key="1">
    <citation type="submission" date="2020-02" db="EMBL/GenBank/DDBJ databases">
        <title>Genome sequence of the type strain CCBAU10050 of Rhizobium daejeonense.</title>
        <authorList>
            <person name="Gao J."/>
            <person name="Sun J."/>
        </authorList>
    </citation>
    <scope>NUCLEOTIDE SEQUENCE [LARGE SCALE GENOMIC DNA]</scope>
    <source>
        <strain evidence="9 10">CCBAU10050</strain>
    </source>
</reference>
<dbReference type="Pfam" id="PF00126">
    <property type="entry name" value="HTH_1"/>
    <property type="match status" value="1"/>
</dbReference>